<dbReference type="PROSITE" id="PS51257">
    <property type="entry name" value="PROKAR_LIPOPROTEIN"/>
    <property type="match status" value="1"/>
</dbReference>
<keyword evidence="3" id="KW-1185">Reference proteome</keyword>
<comment type="caution">
    <text evidence="2">The sequence shown here is derived from an EMBL/GenBank/DDBJ whole genome shotgun (WGS) entry which is preliminary data.</text>
</comment>
<organism evidence="2 3">
    <name type="scientific">Gillisia hiemivivida</name>
    <dbReference type="NCBI Taxonomy" id="291190"/>
    <lineage>
        <taxon>Bacteria</taxon>
        <taxon>Pseudomonadati</taxon>
        <taxon>Bacteroidota</taxon>
        <taxon>Flavobacteriia</taxon>
        <taxon>Flavobacteriales</taxon>
        <taxon>Flavobacteriaceae</taxon>
        <taxon>Gillisia</taxon>
    </lineage>
</organism>
<sequence>MKKRLLNSTIIALSLSVMIACKEEKKETEASPANSEMETIDNPKTTAALNPVHGQPGHRCDLPVGAPLDQAASTSIQQTNTTTLNSNVSPVRVDGGDTPAKNPAHGQPGHDCSKPVGADLN</sequence>
<feature type="compositionally biased region" description="Polar residues" evidence="1">
    <location>
        <begin position="31"/>
        <end position="48"/>
    </location>
</feature>
<name>A0A5C6ZY80_9FLAO</name>
<evidence type="ECO:0000313" key="3">
    <source>
        <dbReference type="Proteomes" id="UP000321367"/>
    </source>
</evidence>
<feature type="compositionally biased region" description="Polar residues" evidence="1">
    <location>
        <begin position="71"/>
        <end position="89"/>
    </location>
</feature>
<dbReference type="Proteomes" id="UP000321367">
    <property type="component" value="Unassembled WGS sequence"/>
</dbReference>
<dbReference type="OrthoDB" id="678557at2"/>
<dbReference type="RefSeq" id="WP_146928476.1">
    <property type="nucleotide sequence ID" value="NZ_CBCSHZ010000002.1"/>
</dbReference>
<protein>
    <submittedName>
        <fullName evidence="2">Uncharacterized protein</fullName>
    </submittedName>
</protein>
<feature type="region of interest" description="Disordered" evidence="1">
    <location>
        <begin position="23"/>
        <end position="121"/>
    </location>
</feature>
<reference evidence="2 3" key="1">
    <citation type="submission" date="2019-08" db="EMBL/GenBank/DDBJ databases">
        <title>Genome sequence of Gillisia hiemivivida IC154 (type strain).</title>
        <authorList>
            <person name="Bowman J.P."/>
        </authorList>
    </citation>
    <scope>NUCLEOTIDE SEQUENCE [LARGE SCALE GENOMIC DNA]</scope>
    <source>
        <strain evidence="2 3">IC154</strain>
    </source>
</reference>
<dbReference type="AlphaFoldDB" id="A0A5C6ZY80"/>
<dbReference type="EMBL" id="VORY01000001">
    <property type="protein sequence ID" value="TXD95688.1"/>
    <property type="molecule type" value="Genomic_DNA"/>
</dbReference>
<proteinExistence type="predicted"/>
<evidence type="ECO:0000256" key="1">
    <source>
        <dbReference type="SAM" id="MobiDB-lite"/>
    </source>
</evidence>
<accession>A0A5C6ZY80</accession>
<evidence type="ECO:0000313" key="2">
    <source>
        <dbReference type="EMBL" id="TXD95688.1"/>
    </source>
</evidence>
<gene>
    <name evidence="2" type="ORF">ES724_01250</name>
</gene>